<dbReference type="InterPro" id="IPR036322">
    <property type="entry name" value="WD40_repeat_dom_sf"/>
</dbReference>
<dbReference type="Pfam" id="PF00400">
    <property type="entry name" value="WD40"/>
    <property type="match status" value="5"/>
</dbReference>
<dbReference type="InterPro" id="IPR015943">
    <property type="entry name" value="WD40/YVTN_repeat-like_dom_sf"/>
</dbReference>
<dbReference type="Gene3D" id="2.130.10.10">
    <property type="entry name" value="YVTN repeat-like/Quinoprotein amine dehydrogenase"/>
    <property type="match status" value="2"/>
</dbReference>
<reference evidence="4" key="1">
    <citation type="submission" date="2021-04" db="EMBL/GenBank/DDBJ databases">
        <authorList>
            <consortium name="Molecular Ecology Group"/>
        </authorList>
    </citation>
    <scope>NUCLEOTIDE SEQUENCE</scope>
</reference>
<dbReference type="PANTHER" id="PTHR19848">
    <property type="entry name" value="WD40 REPEAT PROTEIN"/>
    <property type="match status" value="1"/>
</dbReference>
<dbReference type="InterPro" id="IPR020472">
    <property type="entry name" value="WD40_PAC1"/>
</dbReference>
<dbReference type="OrthoDB" id="6252103at2759"/>
<dbReference type="InterPro" id="IPR019775">
    <property type="entry name" value="WD40_repeat_CS"/>
</dbReference>
<keyword evidence="1 3" id="KW-0853">WD repeat</keyword>
<feature type="repeat" description="WD" evidence="3">
    <location>
        <begin position="230"/>
        <end position="263"/>
    </location>
</feature>
<comment type="caution">
    <text evidence="4">The sequence shown here is derived from an EMBL/GenBank/DDBJ whole genome shotgun (WGS) entry which is preliminary data.</text>
</comment>
<feature type="repeat" description="WD" evidence="3">
    <location>
        <begin position="331"/>
        <end position="365"/>
    </location>
</feature>
<keyword evidence="2" id="KW-0677">Repeat</keyword>
<protein>
    <submittedName>
        <fullName evidence="4">Uncharacterized protein</fullName>
    </submittedName>
</protein>
<dbReference type="SMART" id="SM00320">
    <property type="entry name" value="WD40"/>
    <property type="match status" value="8"/>
</dbReference>
<evidence type="ECO:0000313" key="4">
    <source>
        <dbReference type="EMBL" id="CAG5116689.1"/>
    </source>
</evidence>
<accession>A0A8S3YI47</accession>
<dbReference type="PROSITE" id="PS00678">
    <property type="entry name" value="WD_REPEATS_1"/>
    <property type="match status" value="1"/>
</dbReference>
<sequence>MVDLDYSRLPLVFCGTTSGDIVVVHGRTGVFQFTVPGKPLPLGVTALSYVRMWKEEVFCVLVGTGEGKVGYYTITRDVGSDRKVTGIMKLREGKKQWQDERESTSITSISKIGEGNSFFVGTKDCKIYRFNMEKWKAELMRTCSRTAIRAMAFPRGTDELLVTGEHAMVRVHNLKQLLEVRRYIRVNRTCKALAVNHDGTQIFSGWDDGTTIVLGFAPKDLSLSELYRIQCTHKQAVTSIDLTSKSDVLVSGGDDGQCRVWRLVDDLDTRGKRLRQGLLLYHLTSQTGPITKVQVSENDEMCVSSSVDGSAVLYELSRGLKKGGVKVDLGLTSVSFCSNDLHLITCGGDGKIYFWEIKSGECLRIVDGCSYGGVFCLDVEKKDKKLFACSGEDRLVKLWCLDEARVSHIGQAHSDIVLKVKFGPCGTVLVSGAKDGSICVWDVPKVECG</sequence>
<dbReference type="EMBL" id="CAJHNH020000288">
    <property type="protein sequence ID" value="CAG5116689.1"/>
    <property type="molecule type" value="Genomic_DNA"/>
</dbReference>
<dbReference type="SUPFAM" id="SSF50978">
    <property type="entry name" value="WD40 repeat-like"/>
    <property type="match status" value="1"/>
</dbReference>
<evidence type="ECO:0000313" key="5">
    <source>
        <dbReference type="Proteomes" id="UP000678393"/>
    </source>
</evidence>
<dbReference type="PROSITE" id="PS50082">
    <property type="entry name" value="WD_REPEATS_2"/>
    <property type="match status" value="3"/>
</dbReference>
<organism evidence="4 5">
    <name type="scientific">Candidula unifasciata</name>
    <dbReference type="NCBI Taxonomy" id="100452"/>
    <lineage>
        <taxon>Eukaryota</taxon>
        <taxon>Metazoa</taxon>
        <taxon>Spiralia</taxon>
        <taxon>Lophotrochozoa</taxon>
        <taxon>Mollusca</taxon>
        <taxon>Gastropoda</taxon>
        <taxon>Heterobranchia</taxon>
        <taxon>Euthyneura</taxon>
        <taxon>Panpulmonata</taxon>
        <taxon>Eupulmonata</taxon>
        <taxon>Stylommatophora</taxon>
        <taxon>Helicina</taxon>
        <taxon>Helicoidea</taxon>
        <taxon>Geomitridae</taxon>
        <taxon>Candidula</taxon>
    </lineage>
</organism>
<keyword evidence="5" id="KW-1185">Reference proteome</keyword>
<dbReference type="PANTHER" id="PTHR19848:SF8">
    <property type="entry name" value="F-BOX AND WD REPEAT DOMAIN CONTAINING 7"/>
    <property type="match status" value="1"/>
</dbReference>
<name>A0A8S3YI47_9EUPU</name>
<feature type="repeat" description="WD" evidence="3">
    <location>
        <begin position="410"/>
        <end position="443"/>
    </location>
</feature>
<dbReference type="Proteomes" id="UP000678393">
    <property type="component" value="Unassembled WGS sequence"/>
</dbReference>
<proteinExistence type="predicted"/>
<dbReference type="AlphaFoldDB" id="A0A8S3YI47"/>
<evidence type="ECO:0000256" key="3">
    <source>
        <dbReference type="PROSITE-ProRule" id="PRU00221"/>
    </source>
</evidence>
<dbReference type="PRINTS" id="PR00320">
    <property type="entry name" value="GPROTEINBRPT"/>
</dbReference>
<evidence type="ECO:0000256" key="2">
    <source>
        <dbReference type="ARBA" id="ARBA00022737"/>
    </source>
</evidence>
<dbReference type="InterPro" id="IPR001680">
    <property type="entry name" value="WD40_rpt"/>
</dbReference>
<dbReference type="PROSITE" id="PS50294">
    <property type="entry name" value="WD_REPEATS_REGION"/>
    <property type="match status" value="2"/>
</dbReference>
<gene>
    <name evidence="4" type="ORF">CUNI_LOCUS2247</name>
</gene>
<evidence type="ECO:0000256" key="1">
    <source>
        <dbReference type="ARBA" id="ARBA00022574"/>
    </source>
</evidence>